<evidence type="ECO:0000313" key="1">
    <source>
        <dbReference type="EMBL" id="KAJ3666473.1"/>
    </source>
</evidence>
<comment type="caution">
    <text evidence="1">The sequence shown here is derived from an EMBL/GenBank/DDBJ whole genome shotgun (WGS) entry which is preliminary data.</text>
</comment>
<dbReference type="AlphaFoldDB" id="A0AA38MTA0"/>
<evidence type="ECO:0000313" key="2">
    <source>
        <dbReference type="Proteomes" id="UP001168821"/>
    </source>
</evidence>
<dbReference type="Proteomes" id="UP001168821">
    <property type="component" value="Unassembled WGS sequence"/>
</dbReference>
<keyword evidence="2" id="KW-1185">Reference proteome</keyword>
<accession>A0AA38MTA0</accession>
<dbReference type="EMBL" id="JALNTZ010000001">
    <property type="protein sequence ID" value="KAJ3666473.1"/>
    <property type="molecule type" value="Genomic_DNA"/>
</dbReference>
<gene>
    <name evidence="1" type="ORF">Zmor_001914</name>
</gene>
<name>A0AA38MTA0_9CUCU</name>
<sequence length="205" mass="24647">MIEETDTERLNCQQTWTVLKEAMCKGVVRLCGTTKENPKRKQTHWWNEEIKNEVKIKKRMWREYLQWKTNGNYNKYKEQRNKVKEVIKKTKEKSWVDFGNKMEQDYHTNQKLFYRILKSLRTNKKEETIKQIRNAEGILLKKEEEIMETWKKYFEKLLSSDETDRSVDVVGDDKEWGQEAKIEINTLTAVIVTQISILLAESFLC</sequence>
<proteinExistence type="predicted"/>
<protein>
    <submittedName>
        <fullName evidence="1">Uncharacterized protein</fullName>
    </submittedName>
</protein>
<reference evidence="1" key="1">
    <citation type="journal article" date="2023" name="G3 (Bethesda)">
        <title>Whole genome assemblies of Zophobas morio and Tenebrio molitor.</title>
        <authorList>
            <person name="Kaur S."/>
            <person name="Stinson S.A."/>
            <person name="diCenzo G.C."/>
        </authorList>
    </citation>
    <scope>NUCLEOTIDE SEQUENCE</scope>
    <source>
        <strain evidence="1">QUZm001</strain>
    </source>
</reference>
<organism evidence="1 2">
    <name type="scientific">Zophobas morio</name>
    <dbReference type="NCBI Taxonomy" id="2755281"/>
    <lineage>
        <taxon>Eukaryota</taxon>
        <taxon>Metazoa</taxon>
        <taxon>Ecdysozoa</taxon>
        <taxon>Arthropoda</taxon>
        <taxon>Hexapoda</taxon>
        <taxon>Insecta</taxon>
        <taxon>Pterygota</taxon>
        <taxon>Neoptera</taxon>
        <taxon>Endopterygota</taxon>
        <taxon>Coleoptera</taxon>
        <taxon>Polyphaga</taxon>
        <taxon>Cucujiformia</taxon>
        <taxon>Tenebrionidae</taxon>
        <taxon>Zophobas</taxon>
    </lineage>
</organism>